<dbReference type="Proteomes" id="UP001570511">
    <property type="component" value="Unassembled WGS sequence"/>
</dbReference>
<organism evidence="2 3">
    <name type="scientific">Halobellus rubicundus</name>
    <dbReference type="NCBI Taxonomy" id="2996466"/>
    <lineage>
        <taxon>Archaea</taxon>
        <taxon>Methanobacteriati</taxon>
        <taxon>Methanobacteriota</taxon>
        <taxon>Stenosarchaea group</taxon>
        <taxon>Halobacteria</taxon>
        <taxon>Halobacteriales</taxon>
        <taxon>Haloferacaceae</taxon>
        <taxon>Halobellus</taxon>
    </lineage>
</organism>
<name>A0ABD5MEK0_9EURY</name>
<dbReference type="EMBL" id="JBGNYA010000001">
    <property type="protein sequence ID" value="MFA1612039.1"/>
    <property type="molecule type" value="Genomic_DNA"/>
</dbReference>
<proteinExistence type="predicted"/>
<feature type="transmembrane region" description="Helical" evidence="1">
    <location>
        <begin position="6"/>
        <end position="30"/>
    </location>
</feature>
<evidence type="ECO:0000313" key="3">
    <source>
        <dbReference type="Proteomes" id="UP001570511"/>
    </source>
</evidence>
<keyword evidence="3" id="KW-1185">Reference proteome</keyword>
<evidence type="ECO:0000313" key="2">
    <source>
        <dbReference type="EMBL" id="MFA1612039.1"/>
    </source>
</evidence>
<protein>
    <submittedName>
        <fullName evidence="2">Uncharacterized protein</fullName>
    </submittedName>
</protein>
<dbReference type="RefSeq" id="WP_372390620.1">
    <property type="nucleotide sequence ID" value="NZ_JBGNYA010000001.1"/>
</dbReference>
<comment type="caution">
    <text evidence="2">The sequence shown here is derived from an EMBL/GenBank/DDBJ whole genome shotgun (WGS) entry which is preliminary data.</text>
</comment>
<keyword evidence="1" id="KW-0812">Transmembrane</keyword>
<keyword evidence="1" id="KW-0472">Membrane</keyword>
<dbReference type="AlphaFoldDB" id="A0ABD5MEK0"/>
<sequence>MTPLEWVLVGVVLTAVPSTDLAAIAVAWLAKKAGLKPSDIRKYNAATSDGDDSDTHDSDG</sequence>
<evidence type="ECO:0000256" key="1">
    <source>
        <dbReference type="SAM" id="Phobius"/>
    </source>
</evidence>
<keyword evidence="1" id="KW-1133">Transmembrane helix</keyword>
<reference evidence="2 3" key="1">
    <citation type="submission" date="2024-08" db="EMBL/GenBank/DDBJ databases">
        <title>Halobellus sp. MBLA0158 whole genome sequence.</title>
        <authorList>
            <person name="Hwang C.Y."/>
            <person name="Cho E.-S."/>
            <person name="Seo M.-J."/>
        </authorList>
    </citation>
    <scope>NUCLEOTIDE SEQUENCE [LARGE SCALE GENOMIC DNA]</scope>
    <source>
        <strain evidence="2 3">MBLA0158</strain>
    </source>
</reference>
<accession>A0ABD5MEK0</accession>
<gene>
    <name evidence="2" type="ORF">OS889_13625</name>
</gene>